<evidence type="ECO:0000256" key="7">
    <source>
        <dbReference type="SAM" id="MobiDB-lite"/>
    </source>
</evidence>
<dbReference type="SUPFAM" id="SSF47396">
    <property type="entry name" value="Transcription factor IIA (TFIIA), alpha-helical domain"/>
    <property type="match status" value="1"/>
</dbReference>
<dbReference type="PROSITE" id="PS50172">
    <property type="entry name" value="BRCT"/>
    <property type="match status" value="1"/>
</dbReference>
<dbReference type="SUPFAM" id="SSF52113">
    <property type="entry name" value="BRCT domain"/>
    <property type="match status" value="1"/>
</dbReference>
<dbReference type="InterPro" id="IPR047252">
    <property type="entry name" value="TP53BP1-like"/>
</dbReference>
<evidence type="ECO:0000256" key="3">
    <source>
        <dbReference type="ARBA" id="ARBA00022763"/>
    </source>
</evidence>
<evidence type="ECO:0000256" key="1">
    <source>
        <dbReference type="ARBA" id="ARBA00004123"/>
    </source>
</evidence>
<dbReference type="Gene3D" id="1.10.287.190">
    <property type="entry name" value="Transcription factor IIA gamma subunit, alpha-helical domain"/>
    <property type="match status" value="1"/>
</dbReference>
<evidence type="ECO:0000256" key="4">
    <source>
        <dbReference type="ARBA" id="ARBA00023015"/>
    </source>
</evidence>
<feature type="compositionally biased region" description="Acidic residues" evidence="7">
    <location>
        <begin position="536"/>
        <end position="546"/>
    </location>
</feature>
<dbReference type="Pfam" id="PF02268">
    <property type="entry name" value="TFIIA_gamma_N"/>
    <property type="match status" value="1"/>
</dbReference>
<dbReference type="CDD" id="cd17745">
    <property type="entry name" value="BRCT_p53bp1_rpt1"/>
    <property type="match status" value="1"/>
</dbReference>
<keyword evidence="10" id="KW-1185">Reference proteome</keyword>
<dbReference type="InterPro" id="IPR014722">
    <property type="entry name" value="Rib_uL2_dom2"/>
</dbReference>
<feature type="domain" description="BRCT" evidence="8">
    <location>
        <begin position="728"/>
        <end position="823"/>
    </location>
</feature>
<dbReference type="InterPro" id="IPR001357">
    <property type="entry name" value="BRCT_dom"/>
</dbReference>
<dbReference type="PANTHER" id="PTHR15321:SF3">
    <property type="entry name" value="TP53-BINDING PROTEIN 1"/>
    <property type="match status" value="1"/>
</dbReference>
<dbReference type="Pfam" id="PF16589">
    <property type="entry name" value="BRCT_2"/>
    <property type="match status" value="1"/>
</dbReference>
<dbReference type="SUPFAM" id="SSF50784">
    <property type="entry name" value="Transcription factor IIA (TFIIA), beta-barrel domain"/>
    <property type="match status" value="1"/>
</dbReference>
<feature type="compositionally biased region" description="Basic and acidic residues" evidence="7">
    <location>
        <begin position="300"/>
        <end position="316"/>
    </location>
</feature>
<dbReference type="SMART" id="SM00292">
    <property type="entry name" value="BRCT"/>
    <property type="match status" value="1"/>
</dbReference>
<evidence type="ECO:0000313" key="9">
    <source>
        <dbReference type="EMBL" id="CAF1195131.1"/>
    </source>
</evidence>
<dbReference type="InterPro" id="IPR009083">
    <property type="entry name" value="TFIIA_a-hlx"/>
</dbReference>
<feature type="compositionally biased region" description="Basic and acidic residues" evidence="7">
    <location>
        <begin position="140"/>
        <end position="152"/>
    </location>
</feature>
<keyword evidence="4" id="KW-0805">Transcription regulation</keyword>
<proteinExistence type="inferred from homology"/>
<sequence length="838" mass="93382">MANYQLYRNTTLGVTLQETLEDMITQNLLTEQAAGKVLSEFDRSINAVLDKRITKRVQFTGKLSTYRFCDNVWTLVLNDFSVKEGNQTQQHNTPSSNIPGAKKMSEYNDIAGSEDIISLNYETQETFNEHSYRNKQSAARIEKPVSVEDQAKENQNPMEQVTNAEADIMQADTQNYSHPITDNEVSNETSSITVDTPNTLLSTTPFVIRPPVAQSTLTDGSSISAEQELIMLETQANREDTALPEPSSKSNLNVATTELEVPTATNNLRLYVSPAASLHETANVDDAQPNPTSTLTTVDEVNHPGEDFDDKPKEEPMDTSDAQVSLGSDGIIESHQTPTPSNHEPTSASEISTKLLSPAQNKTTISPKSKAAYTLSQPTMDKFEAMLGKLTAASSNNNNVDESNTTVREEEEILIKESISKTLRRYTVQVDRKGRVLSRDLLLERIVEENTTTRIESWPPSDSKTVQKTTRATQIAQSATKKSAKQVTPKRQSRSLKPTPTVISPKKSKTIRSDDDDVIHVESTEESDDDKKNKNDEDDDDEDEPTDNISGEDFVPTNTSGQPLKKGSRVYAKWLDGHFYPGIVGNINGDKCMIEYDDGGRRSVKAQDVISRSYLDVNQEVQAQVADEDFKSGIIKRLIKKKKTGNIGYVVEINGKERWYPLPFISLTAEQAEDLVTNTNNHAEETTTNAQGKRKRTSVIPSSPNKKSKTVTTSSPTKSQRSTFTPTRQTKLFNSMHFLLTGFNESIGIRAEIQTSIESHAGKVIEKLPTANRRDNVYLISDKARKTAKFFDAKKANIPCVNYKWINESIENGEVQKWEKYRLVLPDKDSKANGDNED</sequence>
<dbReference type="EMBL" id="CAJNOR010001761">
    <property type="protein sequence ID" value="CAF1195131.1"/>
    <property type="molecule type" value="Genomic_DNA"/>
</dbReference>
<dbReference type="GO" id="GO:0005672">
    <property type="term" value="C:transcription factor TFIIA complex"/>
    <property type="evidence" value="ECO:0007669"/>
    <property type="project" value="InterPro"/>
</dbReference>
<evidence type="ECO:0000313" key="10">
    <source>
        <dbReference type="Proteomes" id="UP000663828"/>
    </source>
</evidence>
<dbReference type="GO" id="GO:0045944">
    <property type="term" value="P:positive regulation of transcription by RNA polymerase II"/>
    <property type="evidence" value="ECO:0007669"/>
    <property type="project" value="TreeGrafter"/>
</dbReference>
<evidence type="ECO:0000256" key="5">
    <source>
        <dbReference type="ARBA" id="ARBA00023163"/>
    </source>
</evidence>
<feature type="compositionally biased region" description="Polar residues" evidence="7">
    <location>
        <begin position="289"/>
        <end position="299"/>
    </location>
</feature>
<dbReference type="InterPro" id="IPR015125">
    <property type="entry name" value="53-BP1_Tudor"/>
</dbReference>
<feature type="region of interest" description="Disordered" evidence="7">
    <location>
        <begin position="454"/>
        <end position="565"/>
    </location>
</feature>
<feature type="compositionally biased region" description="Polar residues" evidence="7">
    <location>
        <begin position="334"/>
        <end position="350"/>
    </location>
</feature>
<dbReference type="GO" id="GO:0042393">
    <property type="term" value="F:histone binding"/>
    <property type="evidence" value="ECO:0007669"/>
    <property type="project" value="TreeGrafter"/>
</dbReference>
<evidence type="ECO:0000256" key="2">
    <source>
        <dbReference type="ARBA" id="ARBA00007675"/>
    </source>
</evidence>
<keyword evidence="5" id="KW-0804">Transcription</keyword>
<dbReference type="Gene3D" id="2.30.30.30">
    <property type="match status" value="1"/>
</dbReference>
<dbReference type="InterPro" id="IPR002999">
    <property type="entry name" value="Tudor"/>
</dbReference>
<gene>
    <name evidence="9" type="ORF">XAT740_LOCUS23348</name>
</gene>
<dbReference type="AlphaFoldDB" id="A0A814W813"/>
<dbReference type="Proteomes" id="UP000663828">
    <property type="component" value="Unassembled WGS sequence"/>
</dbReference>
<feature type="region of interest" description="Disordered" evidence="7">
    <location>
        <begin position="331"/>
        <end position="350"/>
    </location>
</feature>
<dbReference type="InterPro" id="IPR015872">
    <property type="entry name" value="TFIIA_gsu_N"/>
</dbReference>
<dbReference type="SUPFAM" id="SSF63748">
    <property type="entry name" value="Tudor/PWWP/MBT"/>
    <property type="match status" value="1"/>
</dbReference>
<dbReference type="Pfam" id="PF02751">
    <property type="entry name" value="TFIIA_gamma_C"/>
    <property type="match status" value="1"/>
</dbReference>
<comment type="caution">
    <text evidence="9">The sequence shown here is derived from an EMBL/GenBank/DDBJ whole genome shotgun (WGS) entry which is preliminary data.</text>
</comment>
<dbReference type="CDD" id="cd10014">
    <property type="entry name" value="TFIIA_gamma_C"/>
    <property type="match status" value="1"/>
</dbReference>
<name>A0A814W813_ADIRI</name>
<dbReference type="Pfam" id="PF09038">
    <property type="entry name" value="53-BP1_Tudor"/>
    <property type="match status" value="1"/>
</dbReference>
<reference evidence="9" key="1">
    <citation type="submission" date="2021-02" db="EMBL/GenBank/DDBJ databases">
        <authorList>
            <person name="Nowell W R."/>
        </authorList>
    </citation>
    <scope>NUCLEOTIDE SEQUENCE</scope>
</reference>
<feature type="compositionally biased region" description="Polar residues" evidence="7">
    <location>
        <begin position="454"/>
        <end position="502"/>
    </location>
</feature>
<dbReference type="GO" id="GO:0000077">
    <property type="term" value="P:DNA damage checkpoint signaling"/>
    <property type="evidence" value="ECO:0007669"/>
    <property type="project" value="TreeGrafter"/>
</dbReference>
<comment type="similarity">
    <text evidence="2">Belongs to the TFIIA subunit 2 family.</text>
</comment>
<dbReference type="FunFam" id="1.10.287.190:FF:000001">
    <property type="entry name" value="Transcription initiation factor IIA subunit 2"/>
    <property type="match status" value="1"/>
</dbReference>
<dbReference type="SMART" id="SM00333">
    <property type="entry name" value="TUDOR"/>
    <property type="match status" value="1"/>
</dbReference>
<dbReference type="Gene3D" id="2.30.30.140">
    <property type="match status" value="1"/>
</dbReference>
<evidence type="ECO:0000259" key="8">
    <source>
        <dbReference type="PROSITE" id="PS50172"/>
    </source>
</evidence>
<evidence type="ECO:0000256" key="6">
    <source>
        <dbReference type="ARBA" id="ARBA00023242"/>
    </source>
</evidence>
<feature type="compositionally biased region" description="Low complexity" evidence="7">
    <location>
        <begin position="701"/>
        <end position="719"/>
    </location>
</feature>
<dbReference type="Gene3D" id="3.40.50.10190">
    <property type="entry name" value="BRCT domain"/>
    <property type="match status" value="1"/>
</dbReference>
<keyword evidence="6" id="KW-0539">Nucleus</keyword>
<feature type="region of interest" description="Disordered" evidence="7">
    <location>
        <begin position="281"/>
        <end position="324"/>
    </location>
</feature>
<dbReference type="InterPro" id="IPR009088">
    <property type="entry name" value="TFIIA_b-brl"/>
</dbReference>
<dbReference type="InterPro" id="IPR047249">
    <property type="entry name" value="BRCT_p53bp1-like_rpt1"/>
</dbReference>
<comment type="subcellular location">
    <subcellularLocation>
        <location evidence="1">Nucleus</location>
    </subcellularLocation>
</comment>
<dbReference type="InterPro" id="IPR036420">
    <property type="entry name" value="BRCT_dom_sf"/>
</dbReference>
<protein>
    <recommendedName>
        <fullName evidence="8">BRCT domain-containing protein</fullName>
    </recommendedName>
</protein>
<keyword evidence="3" id="KW-0227">DNA damage</keyword>
<dbReference type="InterPro" id="IPR015871">
    <property type="entry name" value="TFIIA_gsu_C"/>
</dbReference>
<dbReference type="Gene3D" id="2.30.18.10">
    <property type="entry name" value="Transcription factor IIA (TFIIA), beta-barrel domain"/>
    <property type="match status" value="1"/>
</dbReference>
<feature type="compositionally biased region" description="Basic and acidic residues" evidence="7">
    <location>
        <begin position="518"/>
        <end position="535"/>
    </location>
</feature>
<dbReference type="GO" id="GO:0006367">
    <property type="term" value="P:transcription initiation at RNA polymerase II promoter"/>
    <property type="evidence" value="ECO:0007669"/>
    <property type="project" value="InterPro"/>
</dbReference>
<dbReference type="CDD" id="cd10145">
    <property type="entry name" value="TFIIA_gamma_N"/>
    <property type="match status" value="1"/>
</dbReference>
<accession>A0A814W813</accession>
<organism evidence="9 10">
    <name type="scientific">Adineta ricciae</name>
    <name type="common">Rotifer</name>
    <dbReference type="NCBI Taxonomy" id="249248"/>
    <lineage>
        <taxon>Eukaryota</taxon>
        <taxon>Metazoa</taxon>
        <taxon>Spiralia</taxon>
        <taxon>Gnathifera</taxon>
        <taxon>Rotifera</taxon>
        <taxon>Eurotatoria</taxon>
        <taxon>Bdelloidea</taxon>
        <taxon>Adinetida</taxon>
        <taxon>Adinetidae</taxon>
        <taxon>Adineta</taxon>
    </lineage>
</organism>
<dbReference type="PANTHER" id="PTHR15321">
    <property type="entry name" value="TUMOR SUPPRESSOR P53-BINDING PROTEIN 1"/>
    <property type="match status" value="1"/>
</dbReference>
<feature type="region of interest" description="Disordered" evidence="7">
    <location>
        <begin position="129"/>
        <end position="157"/>
    </location>
</feature>
<feature type="region of interest" description="Disordered" evidence="7">
    <location>
        <begin position="683"/>
        <end position="726"/>
    </location>
</feature>